<dbReference type="KEGG" id="cput:CONPUDRAFT_111819"/>
<dbReference type="OrthoDB" id="442352at2759"/>
<evidence type="ECO:0000256" key="6">
    <source>
        <dbReference type="ARBA" id="ARBA00023136"/>
    </source>
</evidence>
<dbReference type="GO" id="GO:0005886">
    <property type="term" value="C:plasma membrane"/>
    <property type="evidence" value="ECO:0007669"/>
    <property type="project" value="UniProtKB-SubCell"/>
</dbReference>
<feature type="transmembrane region" description="Helical" evidence="8">
    <location>
        <begin position="236"/>
        <end position="263"/>
    </location>
</feature>
<evidence type="ECO:0000313" key="11">
    <source>
        <dbReference type="Proteomes" id="UP000053558"/>
    </source>
</evidence>
<gene>
    <name evidence="10" type="ORF">CONPUDRAFT_111819</name>
</gene>
<feature type="transmembrane region" description="Helical" evidence="8">
    <location>
        <begin position="115"/>
        <end position="145"/>
    </location>
</feature>
<evidence type="ECO:0000256" key="8">
    <source>
        <dbReference type="SAM" id="Phobius"/>
    </source>
</evidence>
<dbReference type="PANTHER" id="PTHR43302:SF5">
    <property type="entry name" value="TRANSPORTER ARSB-RELATED"/>
    <property type="match status" value="1"/>
</dbReference>
<dbReference type="GO" id="GO:0055085">
    <property type="term" value="P:transmembrane transport"/>
    <property type="evidence" value="ECO:0007669"/>
    <property type="project" value="InterPro"/>
</dbReference>
<evidence type="ECO:0000256" key="5">
    <source>
        <dbReference type="ARBA" id="ARBA00022989"/>
    </source>
</evidence>
<dbReference type="Pfam" id="PF03600">
    <property type="entry name" value="CitMHS"/>
    <property type="match status" value="1"/>
</dbReference>
<evidence type="ECO:0000256" key="2">
    <source>
        <dbReference type="ARBA" id="ARBA00022448"/>
    </source>
</evidence>
<name>A0A5M3M9V9_CONPW</name>
<protein>
    <recommendedName>
        <fullName evidence="9">Citrate transporter-like domain-containing protein</fullName>
    </recommendedName>
</protein>
<organism evidence="10 11">
    <name type="scientific">Coniophora puteana (strain RWD-64-598)</name>
    <name type="common">Brown rot fungus</name>
    <dbReference type="NCBI Taxonomy" id="741705"/>
    <lineage>
        <taxon>Eukaryota</taxon>
        <taxon>Fungi</taxon>
        <taxon>Dikarya</taxon>
        <taxon>Basidiomycota</taxon>
        <taxon>Agaricomycotina</taxon>
        <taxon>Agaricomycetes</taxon>
        <taxon>Agaricomycetidae</taxon>
        <taxon>Boletales</taxon>
        <taxon>Coniophorineae</taxon>
        <taxon>Coniophoraceae</taxon>
        <taxon>Coniophora</taxon>
    </lineage>
</organism>
<keyword evidence="11" id="KW-1185">Reference proteome</keyword>
<dbReference type="PANTHER" id="PTHR43302">
    <property type="entry name" value="TRANSPORTER ARSB-RELATED"/>
    <property type="match status" value="1"/>
</dbReference>
<proteinExistence type="predicted"/>
<feature type="domain" description="Citrate transporter-like" evidence="9">
    <location>
        <begin position="40"/>
        <end position="267"/>
    </location>
</feature>
<evidence type="ECO:0000256" key="1">
    <source>
        <dbReference type="ARBA" id="ARBA00004651"/>
    </source>
</evidence>
<feature type="compositionally biased region" description="Basic and acidic residues" evidence="7">
    <location>
        <begin position="346"/>
        <end position="356"/>
    </location>
</feature>
<dbReference type="RefSeq" id="XP_007773972.1">
    <property type="nucleotide sequence ID" value="XM_007775782.1"/>
</dbReference>
<feature type="transmembrane region" description="Helical" evidence="8">
    <location>
        <begin position="428"/>
        <end position="447"/>
    </location>
</feature>
<keyword evidence="4 8" id="KW-0812">Transmembrane</keyword>
<feature type="compositionally biased region" description="Low complexity" evidence="7">
    <location>
        <begin position="376"/>
        <end position="385"/>
    </location>
</feature>
<feature type="transmembrane region" description="Helical" evidence="8">
    <location>
        <begin position="514"/>
        <end position="538"/>
    </location>
</feature>
<dbReference type="Proteomes" id="UP000053558">
    <property type="component" value="Unassembled WGS sequence"/>
</dbReference>
<dbReference type="InterPro" id="IPR004680">
    <property type="entry name" value="Cit_transptr-like_dom"/>
</dbReference>
<keyword evidence="5 8" id="KW-1133">Transmembrane helix</keyword>
<evidence type="ECO:0000256" key="7">
    <source>
        <dbReference type="SAM" id="MobiDB-lite"/>
    </source>
</evidence>
<feature type="transmembrane region" description="Helical" evidence="8">
    <location>
        <begin position="6"/>
        <end position="28"/>
    </location>
</feature>
<dbReference type="EMBL" id="JH711587">
    <property type="protein sequence ID" value="EIW75979.1"/>
    <property type="molecule type" value="Genomic_DNA"/>
</dbReference>
<comment type="caution">
    <text evidence="10">The sequence shown here is derived from an EMBL/GenBank/DDBJ whole genome shotgun (WGS) entry which is preliminary data.</text>
</comment>
<dbReference type="OMA" id="FCGTNIG"/>
<feature type="transmembrane region" description="Helical" evidence="8">
    <location>
        <begin position="35"/>
        <end position="54"/>
    </location>
</feature>
<feature type="region of interest" description="Disordered" evidence="7">
    <location>
        <begin position="313"/>
        <end position="397"/>
    </location>
</feature>
<keyword evidence="3" id="KW-1003">Cell membrane</keyword>
<feature type="transmembrane region" description="Helical" evidence="8">
    <location>
        <begin position="468"/>
        <end position="494"/>
    </location>
</feature>
<keyword evidence="2" id="KW-0813">Transport</keyword>
<accession>A0A5M3M9V9</accession>
<feature type="transmembrane region" description="Helical" evidence="8">
    <location>
        <begin position="559"/>
        <end position="580"/>
    </location>
</feature>
<comment type="subcellular location">
    <subcellularLocation>
        <location evidence="1">Cell membrane</location>
        <topology evidence="1">Multi-pass membrane protein</topology>
    </subcellularLocation>
</comment>
<evidence type="ECO:0000313" key="10">
    <source>
        <dbReference type="EMBL" id="EIW75979.1"/>
    </source>
</evidence>
<dbReference type="GeneID" id="19198909"/>
<dbReference type="AlphaFoldDB" id="A0A5M3M9V9"/>
<feature type="transmembrane region" description="Helical" evidence="8">
    <location>
        <begin position="194"/>
        <end position="215"/>
    </location>
</feature>
<evidence type="ECO:0000256" key="4">
    <source>
        <dbReference type="ARBA" id="ARBA00022692"/>
    </source>
</evidence>
<evidence type="ECO:0000259" key="9">
    <source>
        <dbReference type="Pfam" id="PF03600"/>
    </source>
</evidence>
<evidence type="ECO:0000256" key="3">
    <source>
        <dbReference type="ARBA" id="ARBA00022475"/>
    </source>
</evidence>
<keyword evidence="6 8" id="KW-0472">Membrane</keyword>
<feature type="compositionally biased region" description="Basic and acidic residues" evidence="7">
    <location>
        <begin position="314"/>
        <end position="326"/>
    </location>
</feature>
<reference evidence="11" key="1">
    <citation type="journal article" date="2012" name="Science">
        <title>The Paleozoic origin of enzymatic lignin decomposition reconstructed from 31 fungal genomes.</title>
        <authorList>
            <person name="Floudas D."/>
            <person name="Binder M."/>
            <person name="Riley R."/>
            <person name="Barry K."/>
            <person name="Blanchette R.A."/>
            <person name="Henrissat B."/>
            <person name="Martinez A.T."/>
            <person name="Otillar R."/>
            <person name="Spatafora J.W."/>
            <person name="Yadav J.S."/>
            <person name="Aerts A."/>
            <person name="Benoit I."/>
            <person name="Boyd A."/>
            <person name="Carlson A."/>
            <person name="Copeland A."/>
            <person name="Coutinho P.M."/>
            <person name="de Vries R.P."/>
            <person name="Ferreira P."/>
            <person name="Findley K."/>
            <person name="Foster B."/>
            <person name="Gaskell J."/>
            <person name="Glotzer D."/>
            <person name="Gorecki P."/>
            <person name="Heitman J."/>
            <person name="Hesse C."/>
            <person name="Hori C."/>
            <person name="Igarashi K."/>
            <person name="Jurgens J.A."/>
            <person name="Kallen N."/>
            <person name="Kersten P."/>
            <person name="Kohler A."/>
            <person name="Kuees U."/>
            <person name="Kumar T.K.A."/>
            <person name="Kuo A."/>
            <person name="LaButti K."/>
            <person name="Larrondo L.F."/>
            <person name="Lindquist E."/>
            <person name="Ling A."/>
            <person name="Lombard V."/>
            <person name="Lucas S."/>
            <person name="Lundell T."/>
            <person name="Martin R."/>
            <person name="McLaughlin D.J."/>
            <person name="Morgenstern I."/>
            <person name="Morin E."/>
            <person name="Murat C."/>
            <person name="Nagy L.G."/>
            <person name="Nolan M."/>
            <person name="Ohm R.A."/>
            <person name="Patyshakuliyeva A."/>
            <person name="Rokas A."/>
            <person name="Ruiz-Duenas F.J."/>
            <person name="Sabat G."/>
            <person name="Salamov A."/>
            <person name="Samejima M."/>
            <person name="Schmutz J."/>
            <person name="Slot J.C."/>
            <person name="St John F."/>
            <person name="Stenlid J."/>
            <person name="Sun H."/>
            <person name="Sun S."/>
            <person name="Syed K."/>
            <person name="Tsang A."/>
            <person name="Wiebenga A."/>
            <person name="Young D."/>
            <person name="Pisabarro A."/>
            <person name="Eastwood D.C."/>
            <person name="Martin F."/>
            <person name="Cullen D."/>
            <person name="Grigoriev I.V."/>
            <person name="Hibbett D.S."/>
        </authorList>
    </citation>
    <scope>NUCLEOTIDE SEQUENCE [LARGE SCALE GENOMIC DNA]</scope>
    <source>
        <strain evidence="11">RWD-64-598 SS2</strain>
    </source>
</reference>
<sequence length="581" mass="63462">MVSGYAIATLVLFILSIIFVIQPAYIPLPRTRWRIPINLTTAPILAIAILWAAQCIDPYVIRTGIVGSDGVKPYNILILFFSLAYMAITLDITGILQSAAFWVSNKGGDNGWRLYLYFYLMLTFLSICLGNDPVILSGTVFLVYFTQAANLNPDAWLMSEFAAANTASMVLFVGNPTNVVICEGFNLNNAAFTAYTILPFLACNFLCFLALAAQFHDKKYLPRTLPHKEMLNVRAALIDPVSAVVGSVLLGSALIICILTSFFGVDVWEISLPFAVAKFVWDICWDFYRGQTGKPMLGRGLQPVDTKAALVHDTNNDDAKDAESRRTSQPPSVEKPPISVANDEQASEKAPSDRSPTDTLGDASRTRTLVNEKGAPRSTSPSPARTSEKTAAADEPQTLLARTSARLDAWYGRGLYHFPTFFTALPRLPFALVPFAFSQFILIEALAHQGWIEIFARWLVIASEREMYAVVWLVGVLGVLLCNFAGTNIGATILLTEIVRAAELEPSVFRGAAIALAVASNIGAVSFTFSASLAGLLWRGILGQKGIKFTQRRFAVWNLFPLLVMTIAGLAVVSAEMAVLY</sequence>
<feature type="transmembrane region" description="Helical" evidence="8">
    <location>
        <begin position="74"/>
        <end position="103"/>
    </location>
</feature>